<dbReference type="AlphaFoldDB" id="A0A929PX57"/>
<dbReference type="PANTHER" id="PTHR31157">
    <property type="entry name" value="SCP DOMAIN-CONTAINING PROTEIN"/>
    <property type="match status" value="1"/>
</dbReference>
<dbReference type="Gene3D" id="3.40.33.10">
    <property type="entry name" value="CAP"/>
    <property type="match status" value="1"/>
</dbReference>
<keyword evidence="1" id="KW-0732">Signal</keyword>
<dbReference type="RefSeq" id="WP_194111103.1">
    <property type="nucleotide sequence ID" value="NZ_JADFFL010000003.1"/>
</dbReference>
<feature type="chain" id="PRO_5037204512" evidence="1">
    <location>
        <begin position="24"/>
        <end position="194"/>
    </location>
</feature>
<dbReference type="EMBL" id="JADFFL010000003">
    <property type="protein sequence ID" value="MBE9661897.1"/>
    <property type="molecule type" value="Genomic_DNA"/>
</dbReference>
<proteinExistence type="predicted"/>
<dbReference type="Pfam" id="PF00188">
    <property type="entry name" value="CAP"/>
    <property type="match status" value="1"/>
</dbReference>
<comment type="caution">
    <text evidence="3">The sequence shown here is derived from an EMBL/GenBank/DDBJ whole genome shotgun (WGS) entry which is preliminary data.</text>
</comment>
<protein>
    <submittedName>
        <fullName evidence="3">CAP domain-containing protein</fullName>
    </submittedName>
</protein>
<evidence type="ECO:0000313" key="3">
    <source>
        <dbReference type="EMBL" id="MBE9661897.1"/>
    </source>
</evidence>
<reference evidence="3" key="1">
    <citation type="submission" date="2020-10" db="EMBL/GenBank/DDBJ databases">
        <title>Mucilaginibacter mali sp. nov., isolated from rhizosphere soil of apple orchard.</title>
        <authorList>
            <person name="Lee J.-S."/>
            <person name="Kim H.S."/>
            <person name="Kim J.-S."/>
        </authorList>
    </citation>
    <scope>NUCLEOTIDE SEQUENCE</scope>
    <source>
        <strain evidence="3">KCTC 22746</strain>
    </source>
</reference>
<sequence>MREMLRKGSLLILLLLTVATARPQDPEISGEEFKSEFLRYINGVRKVGCNCGKKYYPPAPPITWNPLLQKAAFGHARDMNDKRYFGHDSRDGRSIMTRIVQAGYYFKGFQDFTIGENIARGQQSIREVMTAWFQSEGHCKNLMNPKFKEVGVVQYNDYWVQDFGGRTPFSAEVQKMLESGKAKIVAGTAKTWHD</sequence>
<dbReference type="InterPro" id="IPR035940">
    <property type="entry name" value="CAP_sf"/>
</dbReference>
<evidence type="ECO:0000256" key="1">
    <source>
        <dbReference type="SAM" id="SignalP"/>
    </source>
</evidence>
<evidence type="ECO:0000259" key="2">
    <source>
        <dbReference type="Pfam" id="PF00188"/>
    </source>
</evidence>
<name>A0A929PX57_9SPHI</name>
<dbReference type="InterPro" id="IPR014044">
    <property type="entry name" value="CAP_dom"/>
</dbReference>
<gene>
    <name evidence="3" type="ORF">IRJ16_08365</name>
</gene>
<dbReference type="Proteomes" id="UP000622475">
    <property type="component" value="Unassembled WGS sequence"/>
</dbReference>
<organism evidence="3 4">
    <name type="scientific">Mucilaginibacter myungsuensis</name>
    <dbReference type="NCBI Taxonomy" id="649104"/>
    <lineage>
        <taxon>Bacteria</taxon>
        <taxon>Pseudomonadati</taxon>
        <taxon>Bacteroidota</taxon>
        <taxon>Sphingobacteriia</taxon>
        <taxon>Sphingobacteriales</taxon>
        <taxon>Sphingobacteriaceae</taxon>
        <taxon>Mucilaginibacter</taxon>
    </lineage>
</organism>
<accession>A0A929PX57</accession>
<keyword evidence="4" id="KW-1185">Reference proteome</keyword>
<dbReference type="CDD" id="cd05379">
    <property type="entry name" value="CAP_bacterial"/>
    <property type="match status" value="1"/>
</dbReference>
<feature type="signal peptide" evidence="1">
    <location>
        <begin position="1"/>
        <end position="23"/>
    </location>
</feature>
<evidence type="ECO:0000313" key="4">
    <source>
        <dbReference type="Proteomes" id="UP000622475"/>
    </source>
</evidence>
<dbReference type="SUPFAM" id="SSF55797">
    <property type="entry name" value="PR-1-like"/>
    <property type="match status" value="1"/>
</dbReference>
<feature type="domain" description="SCP" evidence="2">
    <location>
        <begin position="39"/>
        <end position="162"/>
    </location>
</feature>
<dbReference type="PANTHER" id="PTHR31157:SF1">
    <property type="entry name" value="SCP DOMAIN-CONTAINING PROTEIN"/>
    <property type="match status" value="1"/>
</dbReference>